<organism evidence="5 6">
    <name type="scientific">Nocardia salmonicida</name>
    <dbReference type="NCBI Taxonomy" id="53431"/>
    <lineage>
        <taxon>Bacteria</taxon>
        <taxon>Bacillati</taxon>
        <taxon>Actinomycetota</taxon>
        <taxon>Actinomycetes</taxon>
        <taxon>Mycobacteriales</taxon>
        <taxon>Nocardiaceae</taxon>
        <taxon>Nocardia</taxon>
    </lineage>
</organism>
<evidence type="ECO:0000256" key="3">
    <source>
        <dbReference type="ARBA" id="ARBA00023163"/>
    </source>
</evidence>
<dbReference type="InterPro" id="IPR018060">
    <property type="entry name" value="HTH_AraC"/>
</dbReference>
<reference evidence="5 6" key="1">
    <citation type="submission" date="2022-10" db="EMBL/GenBank/DDBJ databases">
        <title>The complete genomes of actinobacterial strains from the NBC collection.</title>
        <authorList>
            <person name="Joergensen T.S."/>
            <person name="Alvarez Arevalo M."/>
            <person name="Sterndorff E.B."/>
            <person name="Faurdal D."/>
            <person name="Vuksanovic O."/>
            <person name="Mourched A.-S."/>
            <person name="Charusanti P."/>
            <person name="Shaw S."/>
            <person name="Blin K."/>
            <person name="Weber T."/>
        </authorList>
    </citation>
    <scope>NUCLEOTIDE SEQUENCE [LARGE SCALE GENOMIC DNA]</scope>
    <source>
        <strain evidence="5 6">NBC_01413</strain>
    </source>
</reference>
<dbReference type="Gene3D" id="1.10.10.60">
    <property type="entry name" value="Homeodomain-like"/>
    <property type="match status" value="1"/>
</dbReference>
<dbReference type="RefSeq" id="WP_405151127.1">
    <property type="nucleotide sequence ID" value="NZ_CP109527.1"/>
</dbReference>
<gene>
    <name evidence="5" type="ORF">OG308_15950</name>
</gene>
<evidence type="ECO:0000313" key="5">
    <source>
        <dbReference type="EMBL" id="WTY39213.1"/>
    </source>
</evidence>
<dbReference type="PANTHER" id="PTHR47894">
    <property type="entry name" value="HTH-TYPE TRANSCRIPTIONAL REGULATOR GADX"/>
    <property type="match status" value="1"/>
</dbReference>
<dbReference type="InterPro" id="IPR032687">
    <property type="entry name" value="AraC-type_N"/>
</dbReference>
<dbReference type="Pfam" id="PF12625">
    <property type="entry name" value="Arabinose_bd"/>
    <property type="match status" value="1"/>
</dbReference>
<dbReference type="PANTHER" id="PTHR47894:SF1">
    <property type="entry name" value="HTH-TYPE TRANSCRIPTIONAL REGULATOR VQSM"/>
    <property type="match status" value="1"/>
</dbReference>
<keyword evidence="6" id="KW-1185">Reference proteome</keyword>
<keyword evidence="2" id="KW-0238">DNA-binding</keyword>
<dbReference type="PROSITE" id="PS01124">
    <property type="entry name" value="HTH_ARAC_FAMILY_2"/>
    <property type="match status" value="1"/>
</dbReference>
<accession>A0ABZ1NHC4</accession>
<dbReference type="Proteomes" id="UP001621418">
    <property type="component" value="Chromosome"/>
</dbReference>
<dbReference type="Pfam" id="PF12833">
    <property type="entry name" value="HTH_18"/>
    <property type="match status" value="1"/>
</dbReference>
<dbReference type="EMBL" id="CP109527">
    <property type="protein sequence ID" value="WTY39213.1"/>
    <property type="molecule type" value="Genomic_DNA"/>
</dbReference>
<sequence length="334" mass="36942">MHTDSPGYTLPITRVQALMEVAARRGWDVAAMMNEAGISLDLLAQGRARVTLEQITSLFHRLWRTTDDELLGFGLRPVPLGTFRLLCFGLISAPTLRAATQRAKTFHRSLPGLPPIELIETGDEARLEFDIGAITTPVDVLIDVLLVSTHRYIAWSIGHRMPLRRVEVPYPATSDIGDYDLVFGAPMRFSAPRPALVFDVGLLESPLVRDEDELAAFLSDVPAAVLTRTGITTSLTGRVRRLLERGLTGAWPSVDDLAAELAMSPQTLRRKLREEGTSSREIRERILRDAAVTSLVRGEETIAALSRRLGFSEPSAFSRAFSRWTGDPPSAYQR</sequence>
<dbReference type="InterPro" id="IPR009057">
    <property type="entry name" value="Homeodomain-like_sf"/>
</dbReference>
<keyword evidence="1" id="KW-0805">Transcription regulation</keyword>
<feature type="domain" description="HTH araC/xylS-type" evidence="4">
    <location>
        <begin position="237"/>
        <end position="334"/>
    </location>
</feature>
<dbReference type="SMART" id="SM00342">
    <property type="entry name" value="HTH_ARAC"/>
    <property type="match status" value="1"/>
</dbReference>
<evidence type="ECO:0000256" key="2">
    <source>
        <dbReference type="ARBA" id="ARBA00023125"/>
    </source>
</evidence>
<proteinExistence type="predicted"/>
<evidence type="ECO:0000259" key="4">
    <source>
        <dbReference type="PROSITE" id="PS01124"/>
    </source>
</evidence>
<dbReference type="SUPFAM" id="SSF46689">
    <property type="entry name" value="Homeodomain-like"/>
    <property type="match status" value="1"/>
</dbReference>
<name>A0ABZ1NHC4_9NOCA</name>
<keyword evidence="3" id="KW-0804">Transcription</keyword>
<protein>
    <submittedName>
        <fullName evidence="5">AraC family transcriptional regulator</fullName>
    </submittedName>
</protein>
<evidence type="ECO:0000313" key="6">
    <source>
        <dbReference type="Proteomes" id="UP001621418"/>
    </source>
</evidence>
<evidence type="ECO:0000256" key="1">
    <source>
        <dbReference type="ARBA" id="ARBA00023015"/>
    </source>
</evidence>